<organism evidence="3 4">
    <name type="scientific">Apiospora hydei</name>
    <dbReference type="NCBI Taxonomy" id="1337664"/>
    <lineage>
        <taxon>Eukaryota</taxon>
        <taxon>Fungi</taxon>
        <taxon>Dikarya</taxon>
        <taxon>Ascomycota</taxon>
        <taxon>Pezizomycotina</taxon>
        <taxon>Sordariomycetes</taxon>
        <taxon>Xylariomycetidae</taxon>
        <taxon>Amphisphaeriales</taxon>
        <taxon>Apiosporaceae</taxon>
        <taxon>Apiospora</taxon>
    </lineage>
</organism>
<keyword evidence="2" id="KW-1133">Transmembrane helix</keyword>
<protein>
    <submittedName>
        <fullName evidence="3">Uncharacterized protein</fullName>
    </submittedName>
</protein>
<keyword evidence="4" id="KW-1185">Reference proteome</keyword>
<dbReference type="EMBL" id="JAQQWN010000009">
    <property type="protein sequence ID" value="KAK8066896.1"/>
    <property type="molecule type" value="Genomic_DNA"/>
</dbReference>
<evidence type="ECO:0000256" key="2">
    <source>
        <dbReference type="SAM" id="Phobius"/>
    </source>
</evidence>
<gene>
    <name evidence="3" type="ORF">PG997_013643</name>
</gene>
<dbReference type="RefSeq" id="XP_066663649.1">
    <property type="nucleotide sequence ID" value="XM_066817957.1"/>
</dbReference>
<proteinExistence type="predicted"/>
<dbReference type="Proteomes" id="UP001433268">
    <property type="component" value="Unassembled WGS sequence"/>
</dbReference>
<reference evidence="3 4" key="1">
    <citation type="submission" date="2023-01" db="EMBL/GenBank/DDBJ databases">
        <title>Analysis of 21 Apiospora genomes using comparative genomics revels a genus with tremendous synthesis potential of carbohydrate active enzymes and secondary metabolites.</title>
        <authorList>
            <person name="Sorensen T."/>
        </authorList>
    </citation>
    <scope>NUCLEOTIDE SEQUENCE [LARGE SCALE GENOMIC DNA]</scope>
    <source>
        <strain evidence="3 4">CBS 114990</strain>
    </source>
</reference>
<evidence type="ECO:0000313" key="4">
    <source>
        <dbReference type="Proteomes" id="UP001433268"/>
    </source>
</evidence>
<comment type="caution">
    <text evidence="3">The sequence shown here is derived from an EMBL/GenBank/DDBJ whole genome shotgun (WGS) entry which is preliminary data.</text>
</comment>
<dbReference type="GeneID" id="92051017"/>
<accession>A0ABR1V6S6</accession>
<keyword evidence="2" id="KW-0812">Transmembrane</keyword>
<feature type="region of interest" description="Disordered" evidence="1">
    <location>
        <begin position="308"/>
        <end position="341"/>
    </location>
</feature>
<keyword evidence="2" id="KW-0472">Membrane</keyword>
<evidence type="ECO:0000256" key="1">
    <source>
        <dbReference type="SAM" id="MobiDB-lite"/>
    </source>
</evidence>
<feature type="transmembrane region" description="Helical" evidence="2">
    <location>
        <begin position="385"/>
        <end position="412"/>
    </location>
</feature>
<evidence type="ECO:0000313" key="3">
    <source>
        <dbReference type="EMBL" id="KAK8066896.1"/>
    </source>
</evidence>
<name>A0ABR1V6S6_9PEZI</name>
<sequence>MAHLPLDHFTPKVFARLGQALWSWDPCNECLDKDDSKASPSCECPVDRAKRYFHFYQGVVLNYYSACISPIFKSHNDLFRAITQLRANPKLTRNKFLECIAPTCSDVDEQASATALVVRIAVMLECSTIYQSADRLEDGLSGIPWGDNTSISTHIADAFYGQISVTPQSLLWYSDLRRGSKSSLRATKLRKRLKLRLRPTHDLRNHLRLDRQRGELEIFHHAAFLKEQLWATSHQHHNEGSNAMAAIPPLLPRQLLLDTLDSLQRVLFPLDDADSKRLLRRLIKSPDSAFDPSLLQFEYSSLLGHSTAAAQRKQESMSNSNDPEGESEKEDGASEVNAVRGTAGSGGVHYRYWAARLSELREELENPPPRRWLDRQVQRRSSARYVMMVTLAGVVFAVLSLIMSAIQTWIAYQAWKTPNDLNTT</sequence>